<protein>
    <submittedName>
        <fullName evidence="3">Uncharacterized protein</fullName>
    </submittedName>
</protein>
<feature type="transmembrane region" description="Helical" evidence="2">
    <location>
        <begin position="106"/>
        <end position="128"/>
    </location>
</feature>
<feature type="transmembrane region" description="Helical" evidence="2">
    <location>
        <begin position="181"/>
        <end position="203"/>
    </location>
</feature>
<name>A0ABT1IK42_9PSEU</name>
<evidence type="ECO:0000313" key="4">
    <source>
        <dbReference type="Proteomes" id="UP001205185"/>
    </source>
</evidence>
<feature type="transmembrane region" description="Helical" evidence="2">
    <location>
        <begin position="140"/>
        <end position="161"/>
    </location>
</feature>
<dbReference type="EMBL" id="JAMTCO010000014">
    <property type="protein sequence ID" value="MCP2273010.1"/>
    <property type="molecule type" value="Genomic_DNA"/>
</dbReference>
<keyword evidence="2" id="KW-0472">Membrane</keyword>
<feature type="region of interest" description="Disordered" evidence="1">
    <location>
        <begin position="219"/>
        <end position="239"/>
    </location>
</feature>
<evidence type="ECO:0000313" key="3">
    <source>
        <dbReference type="EMBL" id="MCP2273010.1"/>
    </source>
</evidence>
<organism evidence="3 4">
    <name type="scientific">Actinokineospora diospyrosa</name>
    <dbReference type="NCBI Taxonomy" id="103728"/>
    <lineage>
        <taxon>Bacteria</taxon>
        <taxon>Bacillati</taxon>
        <taxon>Actinomycetota</taxon>
        <taxon>Actinomycetes</taxon>
        <taxon>Pseudonocardiales</taxon>
        <taxon>Pseudonocardiaceae</taxon>
        <taxon>Actinokineospora</taxon>
    </lineage>
</organism>
<dbReference type="Proteomes" id="UP001205185">
    <property type="component" value="Unassembled WGS sequence"/>
</dbReference>
<reference evidence="3 4" key="1">
    <citation type="submission" date="2022-06" db="EMBL/GenBank/DDBJ databases">
        <title>Genomic Encyclopedia of Archaeal and Bacterial Type Strains, Phase II (KMG-II): from individual species to whole genera.</title>
        <authorList>
            <person name="Goeker M."/>
        </authorList>
    </citation>
    <scope>NUCLEOTIDE SEQUENCE [LARGE SCALE GENOMIC DNA]</scope>
    <source>
        <strain evidence="3 4">DSM 44255</strain>
    </source>
</reference>
<evidence type="ECO:0000256" key="1">
    <source>
        <dbReference type="SAM" id="MobiDB-lite"/>
    </source>
</evidence>
<keyword evidence="2" id="KW-1133">Transmembrane helix</keyword>
<accession>A0ABT1IK42</accession>
<keyword evidence="4" id="KW-1185">Reference proteome</keyword>
<keyword evidence="2" id="KW-0812">Transmembrane</keyword>
<gene>
    <name evidence="3" type="ORF">LV75_005536</name>
</gene>
<proteinExistence type="predicted"/>
<evidence type="ECO:0000256" key="2">
    <source>
        <dbReference type="SAM" id="Phobius"/>
    </source>
</evidence>
<comment type="caution">
    <text evidence="3">The sequence shown here is derived from an EMBL/GenBank/DDBJ whole genome shotgun (WGS) entry which is preliminary data.</text>
</comment>
<sequence>MRAPLWWPGIVTAGGLLTAGVLAALGAAFPLVDFADEGPAAGLATGGLDDPGPDDPGFGMDVTGPDDAGFGGMSGEVPFEESLWSGPGPGASDLPGAFGLVPLDSWLPVTAGAVLTLLAGLIAVFAVARTGHAVVTATRVAAALSTGVLVTGSFLVLRSVFSLTAWFGALGAELGNPLPSPSAGAGAILLLVASVVALVGMVLSWGPVPRRTIGGAFPGIAPHPPLATEPRQLPKEDDQ</sequence>